<evidence type="ECO:0000256" key="3">
    <source>
        <dbReference type="ARBA" id="ARBA00022525"/>
    </source>
</evidence>
<proteinExistence type="predicted"/>
<dbReference type="SUPFAM" id="SSF141072">
    <property type="entry name" value="CalX-like"/>
    <property type="match status" value="1"/>
</dbReference>
<feature type="region of interest" description="Disordered" evidence="8">
    <location>
        <begin position="163"/>
        <end position="189"/>
    </location>
</feature>
<dbReference type="SUPFAM" id="SSF51120">
    <property type="entry name" value="beta-Roll"/>
    <property type="match status" value="2"/>
</dbReference>
<keyword evidence="4" id="KW-0800">Toxin</keyword>
<protein>
    <submittedName>
        <fullName evidence="9">Uncharacterized protein</fullName>
    </submittedName>
</protein>
<dbReference type="InterPro" id="IPR038081">
    <property type="entry name" value="CalX-like_sf"/>
</dbReference>
<evidence type="ECO:0000313" key="10">
    <source>
        <dbReference type="Proteomes" id="UP001556196"/>
    </source>
</evidence>
<feature type="region of interest" description="Disordered" evidence="8">
    <location>
        <begin position="39"/>
        <end position="60"/>
    </location>
</feature>
<evidence type="ECO:0000256" key="7">
    <source>
        <dbReference type="ARBA" id="ARBA00023136"/>
    </source>
</evidence>
<dbReference type="Gene3D" id="2.150.10.10">
    <property type="entry name" value="Serralysin-like metalloprotease, C-terminal"/>
    <property type="match status" value="2"/>
</dbReference>
<dbReference type="Proteomes" id="UP001556196">
    <property type="component" value="Unassembled WGS sequence"/>
</dbReference>
<feature type="region of interest" description="Disordered" evidence="8">
    <location>
        <begin position="1"/>
        <end position="27"/>
    </location>
</feature>
<keyword evidence="3" id="KW-0964">Secreted</keyword>
<dbReference type="PRINTS" id="PR00313">
    <property type="entry name" value="CABNDNGRPT"/>
</dbReference>
<evidence type="ECO:0000256" key="4">
    <source>
        <dbReference type="ARBA" id="ARBA00022656"/>
    </source>
</evidence>
<dbReference type="InterPro" id="IPR011049">
    <property type="entry name" value="Serralysin-like_metalloprot_C"/>
</dbReference>
<dbReference type="PANTHER" id="PTHR38340:SF1">
    <property type="entry name" value="S-LAYER PROTEIN"/>
    <property type="match status" value="1"/>
</dbReference>
<evidence type="ECO:0000256" key="1">
    <source>
        <dbReference type="ARBA" id="ARBA00004370"/>
    </source>
</evidence>
<comment type="subcellular location">
    <subcellularLocation>
        <location evidence="1">Membrane</location>
    </subcellularLocation>
    <subcellularLocation>
        <location evidence="2">Secreted</location>
    </subcellularLocation>
</comment>
<sequence>MVELEGVSTSWDQDAHGSVDDNSETRSNFVVAEAVAAEPQQQPVEISAQPGVSEEPVPLDVGSGAPAEGTAAVPAHVGASLEFTPDAGNVVRLPVGIAVDNIRVEGADLVLEQADGVLVVIKNAAANVPTFMIGDVEVPRIALLAALEASGVDVAFGADGSISAGQSAAQPSSSGGNFEQPPGGIGNGFDLSALLPPTALTFPQYQGEELYPSLREEIDIPGEVLDGTASLSVAEEGLNDDGSDDPDSADETDATGTLSFKAGSDALTVQFAAIAGQPQPGAGFDPTEFGLPPGTQLTWAYGSGGADKTVLIGSLDGVQKIQLTLGGDLTIAAGATGNVTVTATLLDETPHDFTGTTAKNSFTISGVDVEAVDADSAALTASVDVTVVDDIPTLVINDPDVGTPDDQTTVSEGGGVAGTVDGTWSHQSGADDPATLEIKIDAGAYATVTYGVGQTVVGEGGETLGTLTIDNDGTWHFVSAADIDQDLDTDFSFTLKVTDSEGDFVEDSFTVTIADAPIWELTAAGSGDPTRNTVLEGALASYMLELTSATPLPGVTYTVQLSVNFTWIDPAGDKTNASAADITLAGTQDSVLQALAASINTAGISGVTASFTPGDSYVTVSALDPAATSVTFNLPTLDDTIFENTEDFGVVISSPSANSTINAAADEVTTNIVNTDAPPDVSLLGVLVINEIGLNTSQGKTFSVGGKSHTILAGLSYIEIKNLSTNASDTSGSKVPTLRLEITDGESTLYISLSTLGAIDAKNYLVIYENGVWVEYEPDGDPKQAGTYTYFDPLTQIESSALGGDWDLVIPAGTTTSDPLGVSLYQKTAQGTFTVDGFLANGVDVGTNNDVLGDPNNNLTLGNVIWNGTSGSLAPAGAVTLLGSALTQNSQYNGTLGDQYQVAATLGLVPLLPIQFVDDSVAAGIQNADTTSLIYAREFNPTGFGGTGAQPGDDNRADQPIPSDTNKESDWTVTYGTTQGKTNQVGAGVNDGGIDSPNAQDSADETDPDQAFKNGNLDNSNVDAQFGGQTILAAGGNDTAYPGQFRGGDGQDYLYGTTGNDSMFGGTNNDLLFGNSGNDTLRGETGADLLVDVIGQDTLLGGSGDDILISGSELKLWGDGGFVDTKTLPGWDVAANQTALVLDGIAATGFEDVLDGGAGNDILIGGLGDDNLIGGEGADFLSGGGGANRLDVSELVQSRDIIQFTGEALDELDADDLIVGFSTADDVIDLSELFEVAAGKTIADYAEIDGSELRIDVTGSGGAGGWNTIATFQSAPVGAVAILYNDDGTDDTSGTV</sequence>
<name>A0ABV3R6X7_9HYPH</name>
<dbReference type="Pfam" id="PF00353">
    <property type="entry name" value="HemolysinCabind"/>
    <property type="match status" value="3"/>
</dbReference>
<dbReference type="PANTHER" id="PTHR38340">
    <property type="entry name" value="S-LAYER PROTEIN"/>
    <property type="match status" value="1"/>
</dbReference>
<feature type="region of interest" description="Disordered" evidence="8">
    <location>
        <begin position="235"/>
        <end position="256"/>
    </location>
</feature>
<feature type="region of interest" description="Disordered" evidence="8">
    <location>
        <begin position="944"/>
        <end position="1017"/>
    </location>
</feature>
<keyword evidence="7" id="KW-0472">Membrane</keyword>
<feature type="compositionally biased region" description="Acidic residues" evidence="8">
    <location>
        <begin position="237"/>
        <end position="253"/>
    </location>
</feature>
<dbReference type="InterPro" id="IPR003995">
    <property type="entry name" value="RTX_toxin_determinant-A"/>
</dbReference>
<keyword evidence="6" id="KW-0843">Virulence</keyword>
<reference evidence="9 10" key="1">
    <citation type="submission" date="2024-06" db="EMBL/GenBank/DDBJ databases">
        <authorList>
            <person name="Tuo L."/>
        </authorList>
    </citation>
    <scope>NUCLEOTIDE SEQUENCE [LARGE SCALE GENOMIC DNA]</scope>
    <source>
        <strain evidence="9 10">ZMM04-5</strain>
    </source>
</reference>
<dbReference type="RefSeq" id="WP_367725752.1">
    <property type="nucleotide sequence ID" value="NZ_JBFOCI010000009.1"/>
</dbReference>
<comment type="caution">
    <text evidence="9">The sequence shown here is derived from an EMBL/GenBank/DDBJ whole genome shotgun (WGS) entry which is preliminary data.</text>
</comment>
<accession>A0ABV3R6X7</accession>
<dbReference type="Gene3D" id="2.60.40.2030">
    <property type="match status" value="1"/>
</dbReference>
<dbReference type="InterPro" id="IPR050557">
    <property type="entry name" value="RTX_toxin/Mannuronan_C5-epim"/>
</dbReference>
<keyword evidence="10" id="KW-1185">Reference proteome</keyword>
<keyword evidence="5" id="KW-0677">Repeat</keyword>
<dbReference type="PROSITE" id="PS00330">
    <property type="entry name" value="HEMOLYSIN_CALCIUM"/>
    <property type="match status" value="1"/>
</dbReference>
<gene>
    <name evidence="9" type="ORF">ABUE31_21210</name>
</gene>
<evidence type="ECO:0000256" key="8">
    <source>
        <dbReference type="SAM" id="MobiDB-lite"/>
    </source>
</evidence>
<dbReference type="InterPro" id="IPR001343">
    <property type="entry name" value="Hemolysn_Ca-bd"/>
</dbReference>
<dbReference type="EMBL" id="JBFOCI010000009">
    <property type="protein sequence ID" value="MEW9808518.1"/>
    <property type="molecule type" value="Genomic_DNA"/>
</dbReference>
<evidence type="ECO:0000256" key="6">
    <source>
        <dbReference type="ARBA" id="ARBA00023026"/>
    </source>
</evidence>
<evidence type="ECO:0000313" key="9">
    <source>
        <dbReference type="EMBL" id="MEW9808518.1"/>
    </source>
</evidence>
<feature type="compositionally biased region" description="Low complexity" evidence="8">
    <location>
        <begin position="163"/>
        <end position="176"/>
    </location>
</feature>
<organism evidence="9 10">
    <name type="scientific">Mesorhizobium marinum</name>
    <dbReference type="NCBI Taxonomy" id="3228790"/>
    <lineage>
        <taxon>Bacteria</taxon>
        <taxon>Pseudomonadati</taxon>
        <taxon>Pseudomonadota</taxon>
        <taxon>Alphaproteobacteria</taxon>
        <taxon>Hyphomicrobiales</taxon>
        <taxon>Phyllobacteriaceae</taxon>
        <taxon>Mesorhizobium</taxon>
    </lineage>
</organism>
<evidence type="ECO:0000256" key="5">
    <source>
        <dbReference type="ARBA" id="ARBA00022737"/>
    </source>
</evidence>
<dbReference type="PRINTS" id="PR01488">
    <property type="entry name" value="RTXTOXINA"/>
</dbReference>
<feature type="compositionally biased region" description="Polar residues" evidence="8">
    <location>
        <begin position="971"/>
        <end position="985"/>
    </location>
</feature>
<dbReference type="InterPro" id="IPR018511">
    <property type="entry name" value="Hemolysin-typ_Ca-bd_CS"/>
</dbReference>
<evidence type="ECO:0000256" key="2">
    <source>
        <dbReference type="ARBA" id="ARBA00004613"/>
    </source>
</evidence>